<protein>
    <recommendedName>
        <fullName evidence="3">DUF1641 domain-containing protein</fullName>
    </recommendedName>
</protein>
<dbReference type="Proteomes" id="UP000183417">
    <property type="component" value="Unassembled WGS sequence"/>
</dbReference>
<dbReference type="Pfam" id="PF07849">
    <property type="entry name" value="DUF1641"/>
    <property type="match status" value="1"/>
</dbReference>
<dbReference type="InterPro" id="IPR012440">
    <property type="entry name" value="DUF1641"/>
</dbReference>
<reference evidence="1 2" key="1">
    <citation type="submission" date="2016-10" db="EMBL/GenBank/DDBJ databases">
        <authorList>
            <person name="de Groot N.N."/>
        </authorList>
    </citation>
    <scope>NUCLEOTIDE SEQUENCE [LARGE SCALE GENOMIC DNA]</scope>
    <source>
        <strain evidence="1 2">LMG 24775</strain>
    </source>
</reference>
<name>A0A1H3S656_9BURK</name>
<evidence type="ECO:0000313" key="2">
    <source>
        <dbReference type="Proteomes" id="UP000183417"/>
    </source>
</evidence>
<dbReference type="EMBL" id="FNPE01000018">
    <property type="protein sequence ID" value="SDZ33085.1"/>
    <property type="molecule type" value="Genomic_DNA"/>
</dbReference>
<gene>
    <name evidence="1" type="ORF">SAMN05421547_11850</name>
</gene>
<proteinExistence type="predicted"/>
<evidence type="ECO:0000313" key="1">
    <source>
        <dbReference type="EMBL" id="SDZ33085.1"/>
    </source>
</evidence>
<organism evidence="1 2">
    <name type="scientific">Delftia lacustris</name>
    <dbReference type="NCBI Taxonomy" id="558537"/>
    <lineage>
        <taxon>Bacteria</taxon>
        <taxon>Pseudomonadati</taxon>
        <taxon>Pseudomonadota</taxon>
        <taxon>Betaproteobacteria</taxon>
        <taxon>Burkholderiales</taxon>
        <taxon>Comamonadaceae</taxon>
        <taxon>Delftia</taxon>
    </lineage>
</organism>
<sequence length="142" mass="14915">MNIASDIPVAQPAAGGLLQDDAALQGLAELMGKLEPLLAGRRLNRVVDLLSATADLVDMADDYMVEKVAKAFEDGVGGAWAAGNAARMAAAQVQAMEETPTLIGLMRMAREPDVRRGLAFMLAMAGALGRQHAHDPIDYAAD</sequence>
<dbReference type="RefSeq" id="WP_012204259.1">
    <property type="nucleotide sequence ID" value="NZ_CP069318.1"/>
</dbReference>
<dbReference type="AlphaFoldDB" id="A0A1H3S656"/>
<dbReference type="GeneID" id="94694013"/>
<accession>A0A1H3S656</accession>
<evidence type="ECO:0008006" key="3">
    <source>
        <dbReference type="Google" id="ProtNLM"/>
    </source>
</evidence>